<keyword evidence="1" id="KW-1185">Reference proteome</keyword>
<evidence type="ECO:0000313" key="2">
    <source>
        <dbReference type="WBParaSite" id="nRc.2.0.1.t01109-RA"/>
    </source>
</evidence>
<dbReference type="AlphaFoldDB" id="A0A915HI47"/>
<reference evidence="2" key="1">
    <citation type="submission" date="2022-11" db="UniProtKB">
        <authorList>
            <consortium name="WormBaseParasite"/>
        </authorList>
    </citation>
    <scope>IDENTIFICATION</scope>
</reference>
<proteinExistence type="predicted"/>
<protein>
    <submittedName>
        <fullName evidence="2">Uncharacterized protein</fullName>
    </submittedName>
</protein>
<sequence length="92" mass="11093">MSLTHAALNSPICIRVVFSRHPMIVRFDQMNLYIRRRHFRYQVHRNLIRCVRIASCVNYTDGAIDFDFRLMQLFARREFAFHFPTTSACFYD</sequence>
<name>A0A915HI47_ROMCU</name>
<organism evidence="1 2">
    <name type="scientific">Romanomermis culicivorax</name>
    <name type="common">Nematode worm</name>
    <dbReference type="NCBI Taxonomy" id="13658"/>
    <lineage>
        <taxon>Eukaryota</taxon>
        <taxon>Metazoa</taxon>
        <taxon>Ecdysozoa</taxon>
        <taxon>Nematoda</taxon>
        <taxon>Enoplea</taxon>
        <taxon>Dorylaimia</taxon>
        <taxon>Mermithida</taxon>
        <taxon>Mermithoidea</taxon>
        <taxon>Mermithidae</taxon>
        <taxon>Romanomermis</taxon>
    </lineage>
</organism>
<dbReference type="WBParaSite" id="nRc.2.0.1.t01109-RA">
    <property type="protein sequence ID" value="nRc.2.0.1.t01109-RA"/>
    <property type="gene ID" value="nRc.2.0.1.g01109"/>
</dbReference>
<evidence type="ECO:0000313" key="1">
    <source>
        <dbReference type="Proteomes" id="UP000887565"/>
    </source>
</evidence>
<accession>A0A915HI47</accession>
<dbReference type="Proteomes" id="UP000887565">
    <property type="component" value="Unplaced"/>
</dbReference>